<sequence length="288" mass="30281">MTDKGVKEPRSGAEIIDMFTEIAHYLPGIVIGKMSVMVIKDRTIIGSISALTTNQSGSQVGKPVTGQVSLECLEQGRRVVKVIPQEKSPYGIPYVACALPIKDGERVIGCITTAQLLDKQQKFLSVAADLASSAEELTAGMQEMAAGAQTVSTTSNDLETLSQELAKASSQTNDIVHFIKTIADQTNLLGLNAAIEAARVGDMGRGFSVVAEEVRKLATASAASVNEIAVSLGTIQVSVNKLADKSKMLDTIVGTQTTAVQEMAQASQTLAVLASDLSQVASTMYSDD</sequence>
<dbReference type="InterPro" id="IPR004089">
    <property type="entry name" value="MCPsignal_dom"/>
</dbReference>
<keyword evidence="5" id="KW-1185">Reference proteome</keyword>
<keyword evidence="1 2" id="KW-0807">Transducer</keyword>
<dbReference type="GO" id="GO:0007165">
    <property type="term" value="P:signal transduction"/>
    <property type="evidence" value="ECO:0007669"/>
    <property type="project" value="UniProtKB-KW"/>
</dbReference>
<evidence type="ECO:0000256" key="1">
    <source>
        <dbReference type="ARBA" id="ARBA00023224"/>
    </source>
</evidence>
<feature type="domain" description="Methyl-accepting transducer" evidence="3">
    <location>
        <begin position="113"/>
        <end position="288"/>
    </location>
</feature>
<dbReference type="SMART" id="SM00283">
    <property type="entry name" value="MA"/>
    <property type="match status" value="1"/>
</dbReference>
<dbReference type="AlphaFoldDB" id="A0A1I4IMK7"/>
<dbReference type="OrthoDB" id="9807021at2"/>
<evidence type="ECO:0000313" key="4">
    <source>
        <dbReference type="EMBL" id="SFL55006.1"/>
    </source>
</evidence>
<dbReference type="SUPFAM" id="SSF58104">
    <property type="entry name" value="Methyl-accepting chemotaxis protein (MCP) signaling domain"/>
    <property type="match status" value="1"/>
</dbReference>
<dbReference type="GO" id="GO:0016020">
    <property type="term" value="C:membrane"/>
    <property type="evidence" value="ECO:0007669"/>
    <property type="project" value="InterPro"/>
</dbReference>
<dbReference type="RefSeq" id="WP_090933993.1">
    <property type="nucleotide sequence ID" value="NZ_FOTS01000008.1"/>
</dbReference>
<dbReference type="PROSITE" id="PS50111">
    <property type="entry name" value="CHEMOTAXIS_TRANSDUC_2"/>
    <property type="match status" value="1"/>
</dbReference>
<dbReference type="InterPro" id="IPR029151">
    <property type="entry name" value="Sensor-like_sf"/>
</dbReference>
<dbReference type="EMBL" id="FOTS01000008">
    <property type="protein sequence ID" value="SFL55006.1"/>
    <property type="molecule type" value="Genomic_DNA"/>
</dbReference>
<protein>
    <submittedName>
        <fullName evidence="4">Methyl-accepting chemotaxis protein (MCP) signalling domain-containing protein</fullName>
    </submittedName>
</protein>
<name>A0A1I4IMK7_9FIRM</name>
<gene>
    <name evidence="4" type="ORF">SAMN04490355_1008129</name>
</gene>
<dbReference type="Gene3D" id="1.10.287.950">
    <property type="entry name" value="Methyl-accepting chemotaxis protein"/>
    <property type="match status" value="1"/>
</dbReference>
<proteinExistence type="predicted"/>
<organism evidence="4 5">
    <name type="scientific">Pelosinus propionicus DSM 13327</name>
    <dbReference type="NCBI Taxonomy" id="1123291"/>
    <lineage>
        <taxon>Bacteria</taxon>
        <taxon>Bacillati</taxon>
        <taxon>Bacillota</taxon>
        <taxon>Negativicutes</taxon>
        <taxon>Selenomonadales</taxon>
        <taxon>Sporomusaceae</taxon>
        <taxon>Pelosinus</taxon>
    </lineage>
</organism>
<evidence type="ECO:0000256" key="2">
    <source>
        <dbReference type="PROSITE-ProRule" id="PRU00284"/>
    </source>
</evidence>
<dbReference type="PANTHER" id="PTHR32089">
    <property type="entry name" value="METHYL-ACCEPTING CHEMOTAXIS PROTEIN MCPB"/>
    <property type="match status" value="1"/>
</dbReference>
<dbReference type="SUPFAM" id="SSF103190">
    <property type="entry name" value="Sensory domain-like"/>
    <property type="match status" value="1"/>
</dbReference>
<dbReference type="Proteomes" id="UP000199520">
    <property type="component" value="Unassembled WGS sequence"/>
</dbReference>
<evidence type="ECO:0000259" key="3">
    <source>
        <dbReference type="PROSITE" id="PS50111"/>
    </source>
</evidence>
<evidence type="ECO:0000313" key="5">
    <source>
        <dbReference type="Proteomes" id="UP000199520"/>
    </source>
</evidence>
<dbReference type="STRING" id="1123291.SAMN04490355_1008129"/>
<dbReference type="Pfam" id="PF00015">
    <property type="entry name" value="MCPsignal"/>
    <property type="match status" value="1"/>
</dbReference>
<accession>A0A1I4IMK7</accession>
<dbReference type="PANTHER" id="PTHR32089:SF112">
    <property type="entry name" value="LYSOZYME-LIKE PROTEIN-RELATED"/>
    <property type="match status" value="1"/>
</dbReference>
<reference evidence="5" key="1">
    <citation type="submission" date="2016-10" db="EMBL/GenBank/DDBJ databases">
        <authorList>
            <person name="Varghese N."/>
            <person name="Submissions S."/>
        </authorList>
    </citation>
    <scope>NUCLEOTIDE SEQUENCE [LARGE SCALE GENOMIC DNA]</scope>
    <source>
        <strain evidence="5">DSM 13327</strain>
    </source>
</reference>